<proteinExistence type="inferred from homology"/>
<dbReference type="HAMAP" id="MF_01201">
    <property type="entry name" value="Ala_racemase"/>
    <property type="match status" value="1"/>
</dbReference>
<feature type="binding site" evidence="5 7">
    <location>
        <position position="581"/>
    </location>
    <ligand>
        <name>substrate</name>
    </ligand>
</feature>
<keyword evidence="4 5" id="KW-0413">Isomerase</keyword>
<dbReference type="NCBIfam" id="TIGR00492">
    <property type="entry name" value="alr"/>
    <property type="match status" value="1"/>
</dbReference>
<evidence type="ECO:0000313" key="10">
    <source>
        <dbReference type="Proteomes" id="UP000245627"/>
    </source>
</evidence>
<dbReference type="SMART" id="SM01005">
    <property type="entry name" value="Ala_racemase_C"/>
    <property type="match status" value="1"/>
</dbReference>
<evidence type="ECO:0000256" key="5">
    <source>
        <dbReference type="HAMAP-Rule" id="MF_01201"/>
    </source>
</evidence>
<keyword evidence="9" id="KW-0436">Ligase</keyword>
<comment type="caution">
    <text evidence="9">The sequence shown here is derived from an EMBL/GenBank/DDBJ whole genome shotgun (WGS) entry which is preliminary data.</text>
</comment>
<dbReference type="FunFam" id="3.20.20.10:FF:000002">
    <property type="entry name" value="Alanine racemase"/>
    <property type="match status" value="1"/>
</dbReference>
<dbReference type="InterPro" id="IPR029066">
    <property type="entry name" value="PLP-binding_barrel"/>
</dbReference>
<dbReference type="EC" id="5.1.1.1" evidence="5"/>
<evidence type="ECO:0000256" key="4">
    <source>
        <dbReference type="ARBA" id="ARBA00023235"/>
    </source>
</evidence>
<dbReference type="Proteomes" id="UP000245627">
    <property type="component" value="Unassembled WGS sequence"/>
</dbReference>
<dbReference type="Gene3D" id="3.40.1190.10">
    <property type="entry name" value="Mur-like, catalytic domain"/>
    <property type="match status" value="1"/>
</dbReference>
<dbReference type="Pfam" id="PF00842">
    <property type="entry name" value="Ala_racemase_C"/>
    <property type="match status" value="1"/>
</dbReference>
<dbReference type="GO" id="GO:0016881">
    <property type="term" value="F:acid-amino acid ligase activity"/>
    <property type="evidence" value="ECO:0007669"/>
    <property type="project" value="InterPro"/>
</dbReference>
<gene>
    <name evidence="9" type="ORF">DC487_10820</name>
</gene>
<dbReference type="GO" id="GO:0005829">
    <property type="term" value="C:cytosol"/>
    <property type="evidence" value="ECO:0007669"/>
    <property type="project" value="TreeGrafter"/>
</dbReference>
<dbReference type="SUPFAM" id="SSF50621">
    <property type="entry name" value="Alanine racemase C-terminal domain-like"/>
    <property type="match status" value="1"/>
</dbReference>
<dbReference type="InterPro" id="IPR009006">
    <property type="entry name" value="Ala_racemase/Decarboxylase_C"/>
</dbReference>
<evidence type="ECO:0000256" key="3">
    <source>
        <dbReference type="ARBA" id="ARBA00022898"/>
    </source>
</evidence>
<protein>
    <recommendedName>
        <fullName evidence="5">Alanine racemase</fullName>
        <ecNumber evidence="5">5.1.1.1</ecNumber>
    </recommendedName>
</protein>
<dbReference type="PANTHER" id="PTHR30511">
    <property type="entry name" value="ALANINE RACEMASE"/>
    <property type="match status" value="1"/>
</dbReference>
<dbReference type="InterPro" id="IPR013221">
    <property type="entry name" value="Mur_ligase_cen"/>
</dbReference>
<dbReference type="InterPro" id="IPR036615">
    <property type="entry name" value="Mur_ligase_C_dom_sf"/>
</dbReference>
<dbReference type="UniPathway" id="UPA00042">
    <property type="reaction ID" value="UER00497"/>
</dbReference>
<dbReference type="Pfam" id="PF08245">
    <property type="entry name" value="Mur_ligase_M"/>
    <property type="match status" value="1"/>
</dbReference>
<dbReference type="InterPro" id="IPR001608">
    <property type="entry name" value="Ala_racemase_N"/>
</dbReference>
<dbReference type="PANTHER" id="PTHR30511:SF0">
    <property type="entry name" value="ALANINE RACEMASE, CATABOLIC-RELATED"/>
    <property type="match status" value="1"/>
</dbReference>
<accession>A0A2T8HIX1</accession>
<dbReference type="InterPro" id="IPR011079">
    <property type="entry name" value="Ala_racemase_C"/>
</dbReference>
<dbReference type="Gene3D" id="3.20.20.10">
    <property type="entry name" value="Alanine racemase"/>
    <property type="match status" value="1"/>
</dbReference>
<dbReference type="Gene3D" id="3.40.1390.10">
    <property type="entry name" value="MurE/MurF, N-terminal domain"/>
    <property type="match status" value="1"/>
</dbReference>
<dbReference type="AlphaFoldDB" id="A0A2T8HIX1"/>
<evidence type="ECO:0000313" key="9">
    <source>
        <dbReference type="EMBL" id="PVH25398.1"/>
    </source>
</evidence>
<evidence type="ECO:0000259" key="8">
    <source>
        <dbReference type="SMART" id="SM01005"/>
    </source>
</evidence>
<feature type="active site" description="Proton acceptor; specific for L-alanine" evidence="5">
    <location>
        <position position="708"/>
    </location>
</feature>
<keyword evidence="10" id="KW-1185">Reference proteome</keyword>
<dbReference type="Gene3D" id="2.40.37.10">
    <property type="entry name" value="Lyase, Ornithine Decarboxylase, Chain A, domain 1"/>
    <property type="match status" value="1"/>
</dbReference>
<comment type="catalytic activity">
    <reaction evidence="1 5">
        <text>L-alanine = D-alanine</text>
        <dbReference type="Rhea" id="RHEA:20249"/>
        <dbReference type="ChEBI" id="CHEBI:57416"/>
        <dbReference type="ChEBI" id="CHEBI:57972"/>
        <dbReference type="EC" id="5.1.1.1"/>
    </reaction>
</comment>
<dbReference type="NCBIfam" id="NF008897">
    <property type="entry name" value="PRK11930.1"/>
    <property type="match status" value="1"/>
</dbReference>
<feature type="domain" description="Alanine racemase C-terminal" evidence="8">
    <location>
        <begin position="687"/>
        <end position="808"/>
    </location>
</feature>
<dbReference type="Pfam" id="PF01168">
    <property type="entry name" value="Ala_racemase_N"/>
    <property type="match status" value="1"/>
</dbReference>
<dbReference type="InterPro" id="IPR036565">
    <property type="entry name" value="Mur-like_cat_sf"/>
</dbReference>
<dbReference type="EMBL" id="QDKG01000003">
    <property type="protein sequence ID" value="PVH25398.1"/>
    <property type="molecule type" value="Genomic_DNA"/>
</dbReference>
<reference evidence="9 10" key="1">
    <citation type="submission" date="2018-04" db="EMBL/GenBank/DDBJ databases">
        <title>Sphingobacterium cortibacter sp. nov.</title>
        <authorList>
            <person name="Li Y."/>
        </authorList>
    </citation>
    <scope>NUCLEOTIDE SEQUENCE [LARGE SCALE GENOMIC DNA]</scope>
    <source>
        <strain evidence="9 10">2c-3</strain>
    </source>
</reference>
<comment type="similarity">
    <text evidence="5">Belongs to the alanine racemase family.</text>
</comment>
<dbReference type="InterPro" id="IPR035911">
    <property type="entry name" value="MurE/MurF_N"/>
</dbReference>
<keyword evidence="3 5" id="KW-0663">Pyridoxal phosphate</keyword>
<evidence type="ECO:0000256" key="1">
    <source>
        <dbReference type="ARBA" id="ARBA00000316"/>
    </source>
</evidence>
<dbReference type="CDD" id="cd00430">
    <property type="entry name" value="PLPDE_III_AR"/>
    <property type="match status" value="1"/>
</dbReference>
<comment type="function">
    <text evidence="5">Catalyzes the interconversion of L-alanine and D-alanine. May also act on other amino acids.</text>
</comment>
<dbReference type="SUPFAM" id="SSF51419">
    <property type="entry name" value="PLP-binding barrel"/>
    <property type="match status" value="1"/>
</dbReference>
<dbReference type="PRINTS" id="PR00992">
    <property type="entry name" value="ALARACEMASE"/>
</dbReference>
<evidence type="ECO:0000256" key="7">
    <source>
        <dbReference type="PIRSR" id="PIRSR600821-52"/>
    </source>
</evidence>
<dbReference type="InterPro" id="IPR000821">
    <property type="entry name" value="Ala_racemase"/>
</dbReference>
<dbReference type="Gene3D" id="3.90.190.20">
    <property type="entry name" value="Mur ligase, C-terminal domain"/>
    <property type="match status" value="1"/>
</dbReference>
<organism evidence="9 10">
    <name type="scientific">Sphingobacterium corticibacter</name>
    <dbReference type="NCBI Taxonomy" id="2171749"/>
    <lineage>
        <taxon>Bacteria</taxon>
        <taxon>Pseudomonadati</taxon>
        <taxon>Bacteroidota</taxon>
        <taxon>Sphingobacteriia</taxon>
        <taxon>Sphingobacteriales</taxon>
        <taxon>Sphingobacteriaceae</taxon>
        <taxon>Sphingobacterium</taxon>
    </lineage>
</organism>
<comment type="pathway">
    <text evidence="5">Amino-acid biosynthesis; D-alanine biosynthesis; D-alanine from L-alanine: step 1/1.</text>
</comment>
<dbReference type="SUPFAM" id="SSF63418">
    <property type="entry name" value="MurE/MurF N-terminal domain"/>
    <property type="match status" value="1"/>
</dbReference>
<feature type="binding site" evidence="5 7">
    <location>
        <position position="757"/>
    </location>
    <ligand>
        <name>substrate</name>
    </ligand>
</feature>
<dbReference type="SUPFAM" id="SSF53244">
    <property type="entry name" value="MurD-like peptide ligases, peptide-binding domain"/>
    <property type="match status" value="1"/>
</dbReference>
<dbReference type="RefSeq" id="WP_116775983.1">
    <property type="nucleotide sequence ID" value="NZ_QDKG01000003.1"/>
</dbReference>
<name>A0A2T8HIX1_9SPHI</name>
<dbReference type="OrthoDB" id="9801978at2"/>
<dbReference type="SUPFAM" id="SSF53623">
    <property type="entry name" value="MurD-like peptide ligases, catalytic domain"/>
    <property type="match status" value="1"/>
</dbReference>
<dbReference type="GO" id="GO:0005524">
    <property type="term" value="F:ATP binding"/>
    <property type="evidence" value="ECO:0007669"/>
    <property type="project" value="InterPro"/>
</dbReference>
<dbReference type="GO" id="GO:0008784">
    <property type="term" value="F:alanine racemase activity"/>
    <property type="evidence" value="ECO:0007669"/>
    <property type="project" value="UniProtKB-UniRule"/>
</dbReference>
<comment type="cofactor">
    <cofactor evidence="2 5 6">
        <name>pyridoxal 5'-phosphate</name>
        <dbReference type="ChEBI" id="CHEBI:597326"/>
    </cofactor>
</comment>
<evidence type="ECO:0000256" key="6">
    <source>
        <dbReference type="PIRSR" id="PIRSR600821-50"/>
    </source>
</evidence>
<evidence type="ECO:0000256" key="2">
    <source>
        <dbReference type="ARBA" id="ARBA00001933"/>
    </source>
</evidence>
<dbReference type="GO" id="GO:0030632">
    <property type="term" value="P:D-alanine biosynthetic process"/>
    <property type="evidence" value="ECO:0007669"/>
    <property type="project" value="UniProtKB-UniRule"/>
</dbReference>
<feature type="active site" description="Proton acceptor; specific for D-alanine" evidence="5">
    <location>
        <position position="483"/>
    </location>
</feature>
<feature type="modified residue" description="N6-(pyridoxal phosphate)lysine" evidence="5 6">
    <location>
        <position position="483"/>
    </location>
</feature>
<sequence>MYLVSEIAGIIAAQKTILSVANLVISELVYDSRQVYHGEKSLFFAIRALRDGHRYIAAAYERGVRSFVVSRKDLDISLFPEGNFLWVEDVITALQALATHHRNRVHYPVIGITGSNGKTIVKEWLYQLLSPERKVYQSPKSYNSQLGVALSLWELSDQYDIALIEAGISLEGEMQRLAAMIQPTIGVLTNIGVAHADGFPSKQAKLEQKLKLFQQSEVLIYPAKYVANDQLIASDKPLSWGPDLGNHWQIESVVVGVTSAEVVVREQEAQTSLQLPFVDQASIENCLTCVFVMRHLKYDWATIALRIRNLEAVEMRLQLKSGINNCSVIDDSYSNDLGALKIALDFLERQHQRPKRTLILSEIMGLPEAPKYIDKLRELLSAYTLNRLIWVGTTVNALESLDCEVLTFADTEDLDRHWPTLVFSDETILVKGGRAFHFETIVKRLTAKSHGTVLEINLNAIEHNLKQYRSLLPTDVKLMAMVKAFSYGSGSFEVANMLQYNGVDYLTVAFVDEGVELRQGGISLPIMVLSPDESTFDRLISHHLEPEIYSFRILRAFTNYLNERNIVNYPIHIKLDTGMHRLGFLSVEVPQLVAELKAAKALKVISIFSHMVAAGSRTQTTFTQQQVTEYGIAVNKLEQELGYEVIKHMCNTAGIVRWPSAYFDMVRLGIGLYGVDLNASGLDIWPTSQLKTTITQIKSLKKGDTVGYDRHGVLERDGQIATVKIGYADGYDRRFGNGIGHMLIRGQEVRTIGNICMDMCMLDVTDLDVAEGDEVVVFPDIKTMARTIGVIPYELLVNISARVKRVYYYQ</sequence>
<dbReference type="GO" id="GO:0030170">
    <property type="term" value="F:pyridoxal phosphate binding"/>
    <property type="evidence" value="ECO:0007669"/>
    <property type="project" value="UniProtKB-UniRule"/>
</dbReference>